<accession>A0ABS5ERY7</accession>
<dbReference type="PANTHER" id="PTHR47506:SF1">
    <property type="entry name" value="HTH-TYPE TRANSCRIPTIONAL REGULATOR YJDC"/>
    <property type="match status" value="1"/>
</dbReference>
<dbReference type="PANTHER" id="PTHR47506">
    <property type="entry name" value="TRANSCRIPTIONAL REGULATORY PROTEIN"/>
    <property type="match status" value="1"/>
</dbReference>
<comment type="caution">
    <text evidence="7">The sequence shown here is derived from an EMBL/GenBank/DDBJ whole genome shotgun (WGS) entry which is preliminary data.</text>
</comment>
<dbReference type="SUPFAM" id="SSF48498">
    <property type="entry name" value="Tetracyclin repressor-like, C-terminal domain"/>
    <property type="match status" value="1"/>
</dbReference>
<feature type="compositionally biased region" description="Polar residues" evidence="5">
    <location>
        <begin position="1"/>
        <end position="12"/>
    </location>
</feature>
<evidence type="ECO:0000256" key="5">
    <source>
        <dbReference type="SAM" id="MobiDB-lite"/>
    </source>
</evidence>
<dbReference type="Gene3D" id="1.10.357.10">
    <property type="entry name" value="Tetracycline Repressor, domain 2"/>
    <property type="match status" value="1"/>
</dbReference>
<dbReference type="InterPro" id="IPR001647">
    <property type="entry name" value="HTH_TetR"/>
</dbReference>
<dbReference type="InterPro" id="IPR009057">
    <property type="entry name" value="Homeodomain-like_sf"/>
</dbReference>
<dbReference type="EMBL" id="JAAGBB010000002">
    <property type="protein sequence ID" value="MBR0663058.1"/>
    <property type="molecule type" value="Genomic_DNA"/>
</dbReference>
<organism evidence="7 8">
    <name type="scientific">Plastoroseomonas hellenica</name>
    <dbReference type="NCBI Taxonomy" id="2687306"/>
    <lineage>
        <taxon>Bacteria</taxon>
        <taxon>Pseudomonadati</taxon>
        <taxon>Pseudomonadota</taxon>
        <taxon>Alphaproteobacteria</taxon>
        <taxon>Acetobacterales</taxon>
        <taxon>Acetobacteraceae</taxon>
        <taxon>Plastoroseomonas</taxon>
    </lineage>
</organism>
<gene>
    <name evidence="7" type="ORF">GXW71_01700</name>
</gene>
<keyword evidence="8" id="KW-1185">Reference proteome</keyword>
<keyword evidence="2 4" id="KW-0238">DNA-binding</keyword>
<protein>
    <submittedName>
        <fullName evidence="7">TetR/AcrR family transcriptional regulator</fullName>
    </submittedName>
</protein>
<evidence type="ECO:0000256" key="4">
    <source>
        <dbReference type="PROSITE-ProRule" id="PRU00335"/>
    </source>
</evidence>
<dbReference type="InterPro" id="IPR023772">
    <property type="entry name" value="DNA-bd_HTH_TetR-type_CS"/>
</dbReference>
<evidence type="ECO:0000256" key="1">
    <source>
        <dbReference type="ARBA" id="ARBA00023015"/>
    </source>
</evidence>
<feature type="DNA-binding region" description="H-T-H motif" evidence="4">
    <location>
        <begin position="44"/>
        <end position="63"/>
    </location>
</feature>
<evidence type="ECO:0000259" key="6">
    <source>
        <dbReference type="PROSITE" id="PS50977"/>
    </source>
</evidence>
<feature type="domain" description="HTH tetR-type" evidence="6">
    <location>
        <begin position="21"/>
        <end position="81"/>
    </location>
</feature>
<evidence type="ECO:0000256" key="3">
    <source>
        <dbReference type="ARBA" id="ARBA00023163"/>
    </source>
</evidence>
<evidence type="ECO:0000256" key="2">
    <source>
        <dbReference type="ARBA" id="ARBA00023125"/>
    </source>
</evidence>
<dbReference type="PROSITE" id="PS50977">
    <property type="entry name" value="HTH_TETR_2"/>
    <property type="match status" value="1"/>
</dbReference>
<dbReference type="PROSITE" id="PS01081">
    <property type="entry name" value="HTH_TETR_1"/>
    <property type="match status" value="1"/>
</dbReference>
<reference evidence="8" key="1">
    <citation type="journal article" date="2021" name="Syst. Appl. Microbiol.">
        <title>Roseomonas hellenica sp. nov., isolated from roots of wild-growing Alkanna tinctoria.</title>
        <authorList>
            <person name="Rat A."/>
            <person name="Naranjo H.D."/>
            <person name="Lebbe L."/>
            <person name="Cnockaert M."/>
            <person name="Krigas N."/>
            <person name="Grigoriadou K."/>
            <person name="Maloupa E."/>
            <person name="Willems A."/>
        </authorList>
    </citation>
    <scope>NUCLEOTIDE SEQUENCE [LARGE SCALE GENOMIC DNA]</scope>
    <source>
        <strain evidence="8">LMG 31523</strain>
    </source>
</reference>
<name>A0ABS5ERY7_9PROT</name>
<keyword evidence="3" id="KW-0804">Transcription</keyword>
<dbReference type="SUPFAM" id="SSF46689">
    <property type="entry name" value="Homeodomain-like"/>
    <property type="match status" value="1"/>
</dbReference>
<feature type="region of interest" description="Disordered" evidence="5">
    <location>
        <begin position="1"/>
        <end position="21"/>
    </location>
</feature>
<dbReference type="PRINTS" id="PR00455">
    <property type="entry name" value="HTHTETR"/>
</dbReference>
<evidence type="ECO:0000313" key="8">
    <source>
        <dbReference type="Proteomes" id="UP001196870"/>
    </source>
</evidence>
<dbReference type="Gene3D" id="1.10.10.60">
    <property type="entry name" value="Homeodomain-like"/>
    <property type="match status" value="1"/>
</dbReference>
<dbReference type="Proteomes" id="UP001196870">
    <property type="component" value="Unassembled WGS sequence"/>
</dbReference>
<dbReference type="Pfam" id="PF00440">
    <property type="entry name" value="TetR_N"/>
    <property type="match status" value="1"/>
</dbReference>
<dbReference type="InterPro" id="IPR036271">
    <property type="entry name" value="Tet_transcr_reg_TetR-rel_C_sf"/>
</dbReference>
<evidence type="ECO:0000313" key="7">
    <source>
        <dbReference type="EMBL" id="MBR0663058.1"/>
    </source>
</evidence>
<keyword evidence="1" id="KW-0805">Transcription regulation</keyword>
<sequence>MVVSPTKNSATSPRPRGRQPTFDRDQALEVALDLFWRHGYDGVSIADLTDAIGIAAPSLYHAFGNKADLYREVLRRYGASGISADEIAAAPSGHDAARMMLERGIAAVTTPGKPLGCMVSSGLLMTSAENAELAAELRAIRSASRLALERRITSDVEAGLLPAATDAAALARFIMTVLQGLSVQALDGASAAELAPVVNSALKIFVCPQSPAPASAGLASAPSGRARRR</sequence>
<proteinExistence type="predicted"/>